<dbReference type="SMART" id="SM01034">
    <property type="entry name" value="BLUF"/>
    <property type="match status" value="1"/>
</dbReference>
<dbReference type="Proteomes" id="UP000652430">
    <property type="component" value="Unassembled WGS sequence"/>
</dbReference>
<sequence length="130" mass="14817">MRQIIYTSVTTNPSGRAEDESVAILRQASLRNGLDGITGLLYTQGSEFLQALEGPNDSIADLLLSLTSDPRHRDLRILIDRETEDREFGDWMMVHRERRESVDDFDRRLHGLLLGVSRETAEYFRALVPA</sequence>
<reference evidence="3" key="1">
    <citation type="journal article" date="2019" name="Int. J. Syst. Evol. Microbiol.">
        <title>The Global Catalogue of Microorganisms (GCM) 10K type strain sequencing project: providing services to taxonomists for standard genome sequencing and annotation.</title>
        <authorList>
            <consortium name="The Broad Institute Genomics Platform"/>
            <consortium name="The Broad Institute Genome Sequencing Center for Infectious Disease"/>
            <person name="Wu L."/>
            <person name="Ma J."/>
        </authorList>
    </citation>
    <scope>NUCLEOTIDE SEQUENCE [LARGE SCALE GENOMIC DNA]</scope>
    <source>
        <strain evidence="3">CGMCC 1.8957</strain>
    </source>
</reference>
<dbReference type="PROSITE" id="PS50925">
    <property type="entry name" value="BLUF"/>
    <property type="match status" value="1"/>
</dbReference>
<feature type="domain" description="BLUF" evidence="1">
    <location>
        <begin position="1"/>
        <end position="94"/>
    </location>
</feature>
<evidence type="ECO:0000313" key="2">
    <source>
        <dbReference type="EMBL" id="GHH08771.1"/>
    </source>
</evidence>
<dbReference type="Pfam" id="PF04940">
    <property type="entry name" value="BLUF"/>
    <property type="match status" value="1"/>
</dbReference>
<gene>
    <name evidence="2" type="ORF">GCM10008023_04620</name>
</gene>
<dbReference type="EMBL" id="BNAQ01000001">
    <property type="protein sequence ID" value="GHH08771.1"/>
    <property type="molecule type" value="Genomic_DNA"/>
</dbReference>
<accession>A0ABQ3LAN6</accession>
<dbReference type="InterPro" id="IPR007024">
    <property type="entry name" value="BLUF_domain"/>
</dbReference>
<protein>
    <recommendedName>
        <fullName evidence="1">BLUF domain-containing protein</fullName>
    </recommendedName>
</protein>
<dbReference type="SUPFAM" id="SSF54975">
    <property type="entry name" value="Acylphosphatase/BLUF domain-like"/>
    <property type="match status" value="1"/>
</dbReference>
<dbReference type="RefSeq" id="WP_133188770.1">
    <property type="nucleotide sequence ID" value="NZ_BNAQ01000001.1"/>
</dbReference>
<organism evidence="2 3">
    <name type="scientific">Sphingomonas glacialis</name>
    <dbReference type="NCBI Taxonomy" id="658225"/>
    <lineage>
        <taxon>Bacteria</taxon>
        <taxon>Pseudomonadati</taxon>
        <taxon>Pseudomonadota</taxon>
        <taxon>Alphaproteobacteria</taxon>
        <taxon>Sphingomonadales</taxon>
        <taxon>Sphingomonadaceae</taxon>
        <taxon>Sphingomonas</taxon>
    </lineage>
</organism>
<keyword evidence="3" id="KW-1185">Reference proteome</keyword>
<proteinExistence type="predicted"/>
<dbReference type="InterPro" id="IPR036046">
    <property type="entry name" value="Acylphosphatase-like_dom_sf"/>
</dbReference>
<evidence type="ECO:0000313" key="3">
    <source>
        <dbReference type="Proteomes" id="UP000652430"/>
    </source>
</evidence>
<comment type="caution">
    <text evidence="2">The sequence shown here is derived from an EMBL/GenBank/DDBJ whole genome shotgun (WGS) entry which is preliminary data.</text>
</comment>
<dbReference type="Gene3D" id="3.30.70.100">
    <property type="match status" value="1"/>
</dbReference>
<evidence type="ECO:0000259" key="1">
    <source>
        <dbReference type="PROSITE" id="PS50925"/>
    </source>
</evidence>
<name>A0ABQ3LAN6_9SPHN</name>